<dbReference type="InterPro" id="IPR035959">
    <property type="entry name" value="RutC-like_sf"/>
</dbReference>
<dbReference type="Pfam" id="PF21168">
    <property type="entry name" value="FkbO_Hyg5-like_N"/>
    <property type="match status" value="1"/>
</dbReference>
<dbReference type="AlphaFoldDB" id="A0A974SQS4"/>
<evidence type="ECO:0000313" key="3">
    <source>
        <dbReference type="Proteomes" id="UP000663444"/>
    </source>
</evidence>
<accession>A0A974SQS4</accession>
<organism evidence="2 3">
    <name type="scientific">Azospira restricta</name>
    <dbReference type="NCBI Taxonomy" id="404405"/>
    <lineage>
        <taxon>Bacteria</taxon>
        <taxon>Pseudomonadati</taxon>
        <taxon>Pseudomonadota</taxon>
        <taxon>Betaproteobacteria</taxon>
        <taxon>Rhodocyclales</taxon>
        <taxon>Rhodocyclaceae</taxon>
        <taxon>Azospira</taxon>
    </lineage>
</organism>
<dbReference type="Pfam" id="PF01042">
    <property type="entry name" value="Ribonuc_L-PSP"/>
    <property type="match status" value="1"/>
</dbReference>
<dbReference type="RefSeq" id="WP_203388262.1">
    <property type="nucleotide sequence ID" value="NZ_CP064781.1"/>
</dbReference>
<dbReference type="CDD" id="cd06153">
    <property type="entry name" value="YjgF_YER057c_UK114_like_5"/>
    <property type="match status" value="1"/>
</dbReference>
<dbReference type="EMBL" id="CP064781">
    <property type="protein sequence ID" value="QRJ64736.1"/>
    <property type="molecule type" value="Genomic_DNA"/>
</dbReference>
<dbReference type="InterPro" id="IPR006175">
    <property type="entry name" value="YjgF/YER057c/UK114"/>
</dbReference>
<dbReference type="SUPFAM" id="SSF55298">
    <property type="entry name" value="YjgF-like"/>
    <property type="match status" value="1"/>
</dbReference>
<keyword evidence="3" id="KW-1185">Reference proteome</keyword>
<evidence type="ECO:0000313" key="2">
    <source>
        <dbReference type="EMBL" id="QRJ64736.1"/>
    </source>
</evidence>
<dbReference type="Gene3D" id="3.30.1330.40">
    <property type="entry name" value="RutC-like"/>
    <property type="match status" value="1"/>
</dbReference>
<feature type="domain" description="Chorismatase FkbO/Hyg5-like N-terminal" evidence="1">
    <location>
        <begin position="74"/>
        <end position="206"/>
    </location>
</feature>
<dbReference type="KEGG" id="ares:IWH25_05135"/>
<protein>
    <recommendedName>
        <fullName evidence="1">Chorismatase FkbO/Hyg5-like N-terminal domain-containing protein</fullName>
    </recommendedName>
</protein>
<proteinExistence type="predicted"/>
<sequence>MDTTREDFVGKVPLSLAPCPPAQLAALGGERSPGLLGLACIGIGASAALPRIADLPLQHVAAPLLGGTGALYGEAWRSRSTCIAGEGQGIRFRADANVLYGVVEVVEDSFAAAAGASPLQRATEDAYRRIFRLLDAEGFPELWRVWNYLPAINAESPEYGGLERYRQFNVGRQDAFLGAGRLTGGAVPAACALGVAGGPLSIAFLAGRLPAQPLENPRQISAWNYPADYGPRAPTFARATLAQLPGQELLFVSGTASIVGHRTVHAGDVAGQARESLANIAAVLAEANKASGARYTLDTLDYRVYVRRAGDFDAVRAALLPLIDERAAVVYVQADICRADLLVEVEASASRATGRA</sequence>
<reference evidence="2" key="1">
    <citation type="submission" date="2020-11" db="EMBL/GenBank/DDBJ databases">
        <title>Azospira restricta DSM 18626 genome sequence.</title>
        <authorList>
            <person name="Moe W.M."/>
        </authorList>
    </citation>
    <scope>NUCLEOTIDE SEQUENCE</scope>
    <source>
        <strain evidence="2">DSM 18626</strain>
    </source>
</reference>
<dbReference type="InterPro" id="IPR049368">
    <property type="entry name" value="FkbO_Hyg5-like_N"/>
</dbReference>
<dbReference type="Proteomes" id="UP000663444">
    <property type="component" value="Chromosome"/>
</dbReference>
<name>A0A974SQS4_9RHOO</name>
<evidence type="ECO:0000259" key="1">
    <source>
        <dbReference type="Pfam" id="PF21168"/>
    </source>
</evidence>
<gene>
    <name evidence="2" type="ORF">IWH25_05135</name>
</gene>